<dbReference type="Gene3D" id="3.40.50.150">
    <property type="entry name" value="Vaccinia Virus protein VP39"/>
    <property type="match status" value="1"/>
</dbReference>
<dbReference type="KEGG" id="cbar:PATL70BA_0846"/>
<dbReference type="GO" id="GO:0032259">
    <property type="term" value="P:methylation"/>
    <property type="evidence" value="ECO:0007669"/>
    <property type="project" value="UniProtKB-KW"/>
</dbReference>
<dbReference type="AlphaFoldDB" id="A0A3P7NZG8"/>
<protein>
    <submittedName>
        <fullName evidence="1">Class I SAM-dependent methyltransferase</fullName>
    </submittedName>
</protein>
<dbReference type="EMBL" id="LR130778">
    <property type="protein sequence ID" value="VDN46720.1"/>
    <property type="molecule type" value="Genomic_DNA"/>
</dbReference>
<reference evidence="1 2" key="1">
    <citation type="submission" date="2018-09" db="EMBL/GenBank/DDBJ databases">
        <authorList>
            <person name="Postec A."/>
        </authorList>
    </citation>
    <scope>NUCLEOTIDE SEQUENCE [LARGE SCALE GENOMIC DNA]</scope>
    <source>
        <strain evidence="1">70B-A</strain>
    </source>
</reference>
<organism evidence="1 2">
    <name type="scientific">Petrocella atlantisensis</name>
    <dbReference type="NCBI Taxonomy" id="2173034"/>
    <lineage>
        <taxon>Bacteria</taxon>
        <taxon>Bacillati</taxon>
        <taxon>Bacillota</taxon>
        <taxon>Clostridia</taxon>
        <taxon>Lachnospirales</taxon>
        <taxon>Vallitaleaceae</taxon>
        <taxon>Petrocella</taxon>
    </lineage>
</organism>
<dbReference type="OrthoDB" id="9816564at2"/>
<evidence type="ECO:0000313" key="2">
    <source>
        <dbReference type="Proteomes" id="UP000279029"/>
    </source>
</evidence>
<keyword evidence="2" id="KW-1185">Reference proteome</keyword>
<keyword evidence="1" id="KW-0489">Methyltransferase</keyword>
<gene>
    <name evidence="1" type="ORF">PATL70BA_0846</name>
</gene>
<proteinExistence type="predicted"/>
<keyword evidence="1" id="KW-0808">Transferase</keyword>
<dbReference type="RefSeq" id="WP_125136174.1">
    <property type="nucleotide sequence ID" value="NZ_LR130778.1"/>
</dbReference>
<name>A0A3P7NZG8_9FIRM</name>
<evidence type="ECO:0000313" key="1">
    <source>
        <dbReference type="EMBL" id="VDN46720.1"/>
    </source>
</evidence>
<dbReference type="InterPro" id="IPR029063">
    <property type="entry name" value="SAM-dependent_MTases_sf"/>
</dbReference>
<dbReference type="GO" id="GO:0008168">
    <property type="term" value="F:methyltransferase activity"/>
    <property type="evidence" value="ECO:0007669"/>
    <property type="project" value="UniProtKB-KW"/>
</dbReference>
<sequence length="221" mass="26150">MKGTTTMHRCILCNHETQSFRHEKFDVTYYRCFHCELISKDAKDFVSEDEALKIYNYHNNAIEDPKYVAYFNHFLEDSVFDYTNEGKKAFDFGSGPSPVLAQILERHYGYEVDIYDLFYAPDKVYENQKYDLVTTTEVVEHLEDPLPYFELFTSLLKPDGVLAVMTQFHKNDDDLFLNWHYMRDMSHISFYTPKTMAYIASKVGLKVVYTDGNRYTTFRQL</sequence>
<dbReference type="Proteomes" id="UP000279029">
    <property type="component" value="Chromosome"/>
</dbReference>
<dbReference type="SUPFAM" id="SSF53335">
    <property type="entry name" value="S-adenosyl-L-methionine-dependent methyltransferases"/>
    <property type="match status" value="1"/>
</dbReference>
<dbReference type="Pfam" id="PF13489">
    <property type="entry name" value="Methyltransf_23"/>
    <property type="match status" value="1"/>
</dbReference>
<accession>A0A3P7NZG8</accession>